<organism evidence="1 2">
    <name type="scientific">Ephemerocybe angulata</name>
    <dbReference type="NCBI Taxonomy" id="980116"/>
    <lineage>
        <taxon>Eukaryota</taxon>
        <taxon>Fungi</taxon>
        <taxon>Dikarya</taxon>
        <taxon>Basidiomycota</taxon>
        <taxon>Agaricomycotina</taxon>
        <taxon>Agaricomycetes</taxon>
        <taxon>Agaricomycetidae</taxon>
        <taxon>Agaricales</taxon>
        <taxon>Agaricineae</taxon>
        <taxon>Psathyrellaceae</taxon>
        <taxon>Ephemerocybe</taxon>
    </lineage>
</organism>
<dbReference type="EMBL" id="JACGCI010000040">
    <property type="protein sequence ID" value="KAF6753279.1"/>
    <property type="molecule type" value="Genomic_DNA"/>
</dbReference>
<reference evidence="1 2" key="1">
    <citation type="submission" date="2020-07" db="EMBL/GenBank/DDBJ databases">
        <title>Comparative genomics of pyrophilous fungi reveals a link between fire events and developmental genes.</title>
        <authorList>
            <consortium name="DOE Joint Genome Institute"/>
            <person name="Steindorff A.S."/>
            <person name="Carver A."/>
            <person name="Calhoun S."/>
            <person name="Stillman K."/>
            <person name="Liu H."/>
            <person name="Lipzen A."/>
            <person name="Pangilinan J."/>
            <person name="Labutti K."/>
            <person name="Bruns T.D."/>
            <person name="Grigoriev I.V."/>
        </authorList>
    </citation>
    <scope>NUCLEOTIDE SEQUENCE [LARGE SCALE GENOMIC DNA]</scope>
    <source>
        <strain evidence="1 2">CBS 144469</strain>
    </source>
</reference>
<dbReference type="Gene3D" id="3.80.10.10">
    <property type="entry name" value="Ribonuclease Inhibitor"/>
    <property type="match status" value="1"/>
</dbReference>
<keyword evidence="2" id="KW-1185">Reference proteome</keyword>
<name>A0A8H6HU65_9AGAR</name>
<sequence length="513" mass="57327">MALSHRAFLEPGLDSLWHSINSYEPLLACLPNDLWTAEECESVLDVDRWAMIVTLRRVLTASDLQRYRTFYARRIRIFVPPHGFIGKKLLSIAFLQALQLATEREPGALCPLLTSFTWPSPTLMHDYVGNSYSSHLSPFMDLFYGRNVTSLIVKVSGDDYPIHTASVYLATKTICHVKTLTIHRDFDPTSAKLPTDLYLNSFNWAHLRTLTVHDITGAAMPKLASLPLLAILHVDGNLKDVPLLYSAGTTPPLVKPPGANFPSLKAVRLLGRSVQDFIAFLQHLPRSNSVRKLDLILAGMTACLDYQGLIETIQNHCNPRVLKSLDLCDYAEAGEPDDDDIDPEGGVDLSPLMVFGKLKQLTIHVPEHVKITPMLLSQIPTAWPKMVTLYIDDYVQAAGRIPLIDHTHVSTLLKRAPSIRHLGIVFDATKITDSVSNSNGPFPLLILSVGDSAIYSPSRVLAWIKNQFPELENLRSIAYMNEALDRQSKRWERVVEDWRTWKRQGAGAGAQAQ</sequence>
<comment type="caution">
    <text evidence="1">The sequence shown here is derived from an EMBL/GenBank/DDBJ whole genome shotgun (WGS) entry which is preliminary data.</text>
</comment>
<protein>
    <submittedName>
        <fullName evidence="1">Uncharacterized protein</fullName>
    </submittedName>
</protein>
<gene>
    <name evidence="1" type="ORF">DFP72DRAFT_849282</name>
</gene>
<evidence type="ECO:0000313" key="2">
    <source>
        <dbReference type="Proteomes" id="UP000521943"/>
    </source>
</evidence>
<evidence type="ECO:0000313" key="1">
    <source>
        <dbReference type="EMBL" id="KAF6753279.1"/>
    </source>
</evidence>
<dbReference type="AlphaFoldDB" id="A0A8H6HU65"/>
<proteinExistence type="predicted"/>
<accession>A0A8H6HU65</accession>
<dbReference type="OrthoDB" id="3543113at2759"/>
<dbReference type="InterPro" id="IPR032675">
    <property type="entry name" value="LRR_dom_sf"/>
</dbReference>
<dbReference type="Proteomes" id="UP000521943">
    <property type="component" value="Unassembled WGS sequence"/>
</dbReference>